<proteinExistence type="predicted"/>
<protein>
    <recommendedName>
        <fullName evidence="3">DUF4276 family protein</fullName>
    </recommendedName>
</protein>
<organism evidence="1 2">
    <name type="scientific">Cellulomonas persica</name>
    <dbReference type="NCBI Taxonomy" id="76861"/>
    <lineage>
        <taxon>Bacteria</taxon>
        <taxon>Bacillati</taxon>
        <taxon>Actinomycetota</taxon>
        <taxon>Actinomycetes</taxon>
        <taxon>Micrococcales</taxon>
        <taxon>Cellulomonadaceae</taxon>
        <taxon>Cellulomonas</taxon>
    </lineage>
</organism>
<evidence type="ECO:0000313" key="2">
    <source>
        <dbReference type="Proteomes" id="UP000321386"/>
    </source>
</evidence>
<evidence type="ECO:0000313" key="1">
    <source>
        <dbReference type="EMBL" id="GEK19088.1"/>
    </source>
</evidence>
<sequence>MSTKVAVLCEDHTNDRFILEPLVAAALRAIGVPRPRVWSVTNPRMSGFSTLLTNLCAVVTRYHKTVDLVVVAFDLDGEDGLEGRPDKAARVRRALRECDAGAVNVVLLGCVMEAEIYAIWGQRSAIPVSWSDARAEPDPKEQFFDGLLRKEDRLASDGGRTRLMKDSLGSGWGGLSTACPELQQLTADLRVVLQR</sequence>
<comment type="caution">
    <text evidence="1">The sequence shown here is derived from an EMBL/GenBank/DDBJ whole genome shotgun (WGS) entry which is preliminary data.</text>
</comment>
<evidence type="ECO:0008006" key="3">
    <source>
        <dbReference type="Google" id="ProtNLM"/>
    </source>
</evidence>
<dbReference type="Proteomes" id="UP000321386">
    <property type="component" value="Unassembled WGS sequence"/>
</dbReference>
<reference evidence="1 2" key="1">
    <citation type="submission" date="2019-07" db="EMBL/GenBank/DDBJ databases">
        <title>Whole genome shotgun sequence of Cellulomonas persica NBRC 101101.</title>
        <authorList>
            <person name="Hosoyama A."/>
            <person name="Uohara A."/>
            <person name="Ohji S."/>
            <person name="Ichikawa N."/>
        </authorList>
    </citation>
    <scope>NUCLEOTIDE SEQUENCE [LARGE SCALE GENOMIC DNA]</scope>
    <source>
        <strain evidence="1 2">NBRC 101101</strain>
    </source>
</reference>
<name>A0A510UWR3_9CELL</name>
<accession>A0A510UWR3</accession>
<dbReference type="AlphaFoldDB" id="A0A510UWR3"/>
<dbReference type="EMBL" id="BJUA01000017">
    <property type="protein sequence ID" value="GEK19088.1"/>
    <property type="molecule type" value="Genomic_DNA"/>
</dbReference>
<gene>
    <name evidence="1" type="ORF">CPE01_28210</name>
</gene>
<keyword evidence="2" id="KW-1185">Reference proteome</keyword>